<name>E5A0C0_LEPMJ</name>
<organism evidence="6">
    <name type="scientific">Leptosphaeria maculans (strain JN3 / isolate v23.1.3 / race Av1-4-5-6-7-8)</name>
    <name type="common">Blackleg fungus</name>
    <name type="synonym">Phoma lingam</name>
    <dbReference type="NCBI Taxonomy" id="985895"/>
    <lineage>
        <taxon>Eukaryota</taxon>
        <taxon>Fungi</taxon>
        <taxon>Dikarya</taxon>
        <taxon>Ascomycota</taxon>
        <taxon>Pezizomycotina</taxon>
        <taxon>Dothideomycetes</taxon>
        <taxon>Pleosporomycetidae</taxon>
        <taxon>Pleosporales</taxon>
        <taxon>Pleosporineae</taxon>
        <taxon>Leptosphaeriaceae</taxon>
        <taxon>Plenodomus</taxon>
        <taxon>Plenodomus lingam/Leptosphaeria maculans species complex</taxon>
    </lineage>
</organism>
<dbReference type="GeneID" id="13283598"/>
<dbReference type="InParanoid" id="E5A0C0"/>
<dbReference type="GO" id="GO:0042597">
    <property type="term" value="C:periplasmic space"/>
    <property type="evidence" value="ECO:0007669"/>
    <property type="project" value="InterPro"/>
</dbReference>
<evidence type="ECO:0000259" key="4">
    <source>
        <dbReference type="Pfam" id="PF05426"/>
    </source>
</evidence>
<sequence length="416" mass="46221">MQISALLLLGSLSFLAEASNHFAPAKTQRDTAFVHPGALHTAEDIARIKNHVKNKEQPWLKAFQHLETLPFAQPTRPPIAVATLTRGIDPVDRGLPQNYPNAYRNAHGAYMLAIRWLVTDDVKFADAAVKILNAWSATLTTIRGNSDRFLAVGLYGYQFANAAELLRTYSGWARSDQLKFGAMLNDIFAAHNRDFLDNHNGIPAHYYANWYQCNIASLMAIGIFNDNRTMFDFAVNYFRDGPVDGKVAYGALPFFSIANFTEEGSGKILMQGQEAGRDQGHATLNFALLGVIGQQGRSQGVDTYGFYGSQILNGAEYAAKYNTNHTVPYQLFQSYQGPQPVVSDKQRFVRRPGFEAIYSHYEELRGQNASWTKAYRDYVNEEKGLEGGGGDFGPNSGGFDVFGHGTLMYRLTPDPK</sequence>
<dbReference type="eggNOG" id="ENOG502QUJ7">
    <property type="taxonomic scope" value="Eukaryota"/>
</dbReference>
<evidence type="ECO:0000313" key="6">
    <source>
        <dbReference type="Proteomes" id="UP000002668"/>
    </source>
</evidence>
<dbReference type="STRING" id="985895.E5A0C0"/>
<dbReference type="HOGENOM" id="CLU_038125_1_0_1"/>
<dbReference type="OrthoDB" id="5302720at2759"/>
<dbReference type="SUPFAM" id="SSF48230">
    <property type="entry name" value="Chondroitin AC/alginate lyase"/>
    <property type="match status" value="1"/>
</dbReference>
<evidence type="ECO:0000256" key="2">
    <source>
        <dbReference type="ARBA" id="ARBA00023239"/>
    </source>
</evidence>
<feature type="domain" description="Alginate lyase" evidence="4">
    <location>
        <begin position="104"/>
        <end position="324"/>
    </location>
</feature>
<dbReference type="VEuPathDB" id="FungiDB:LEMA_P101110.1"/>
<keyword evidence="2" id="KW-0456">Lyase</keyword>
<dbReference type="Pfam" id="PF05426">
    <property type="entry name" value="Alginate_lyase"/>
    <property type="match status" value="1"/>
</dbReference>
<dbReference type="AlphaFoldDB" id="E5A0C0"/>
<dbReference type="EMBL" id="FP929130">
    <property type="protein sequence ID" value="CBX96980.1"/>
    <property type="molecule type" value="Genomic_DNA"/>
</dbReference>
<keyword evidence="6" id="KW-1185">Reference proteome</keyword>
<dbReference type="OMA" id="HGTLMYR"/>
<dbReference type="InterPro" id="IPR008397">
    <property type="entry name" value="Alginate_lyase_dom"/>
</dbReference>
<feature type="signal peptide" evidence="3">
    <location>
        <begin position="1"/>
        <end position="18"/>
    </location>
</feature>
<evidence type="ECO:0000256" key="3">
    <source>
        <dbReference type="SAM" id="SignalP"/>
    </source>
</evidence>
<proteinExistence type="predicted"/>
<feature type="chain" id="PRO_5003192313" evidence="3">
    <location>
        <begin position="19"/>
        <end position="416"/>
    </location>
</feature>
<reference evidence="6" key="1">
    <citation type="journal article" date="2011" name="Nat. Commun.">
        <title>Effector diversification within compartments of the Leptosphaeria maculans genome affected by Repeat-Induced Point mutations.</title>
        <authorList>
            <person name="Rouxel T."/>
            <person name="Grandaubert J."/>
            <person name="Hane J.K."/>
            <person name="Hoede C."/>
            <person name="van de Wouw A.P."/>
            <person name="Couloux A."/>
            <person name="Dominguez V."/>
            <person name="Anthouard V."/>
            <person name="Bally P."/>
            <person name="Bourras S."/>
            <person name="Cozijnsen A.J."/>
            <person name="Ciuffetti L.M."/>
            <person name="Degrave A."/>
            <person name="Dilmaghani A."/>
            <person name="Duret L."/>
            <person name="Fudal I."/>
            <person name="Goodwin S.B."/>
            <person name="Gout L."/>
            <person name="Glaser N."/>
            <person name="Linglin J."/>
            <person name="Kema G.H.J."/>
            <person name="Lapalu N."/>
            <person name="Lawrence C.B."/>
            <person name="May K."/>
            <person name="Meyer M."/>
            <person name="Ollivier B."/>
            <person name="Poulain J."/>
            <person name="Schoch C.L."/>
            <person name="Simon A."/>
            <person name="Spatafora J.W."/>
            <person name="Stachowiak A."/>
            <person name="Turgeon B.G."/>
            <person name="Tyler B.M."/>
            <person name="Vincent D."/>
            <person name="Weissenbach J."/>
            <person name="Amselem J."/>
            <person name="Quesneville H."/>
            <person name="Oliver R.P."/>
            <person name="Wincker P."/>
            <person name="Balesdent M.-H."/>
            <person name="Howlett B.J."/>
        </authorList>
    </citation>
    <scope>NUCLEOTIDE SEQUENCE [LARGE SCALE GENOMIC DNA]</scope>
    <source>
        <strain evidence="6">JN3 / isolate v23.1.3 / race Av1-4-5-6-7-8</strain>
    </source>
</reference>
<dbReference type="GO" id="GO:0016829">
    <property type="term" value="F:lyase activity"/>
    <property type="evidence" value="ECO:0007669"/>
    <property type="project" value="UniProtKB-KW"/>
</dbReference>
<evidence type="ECO:0000313" key="5">
    <source>
        <dbReference type="EMBL" id="CBX96980.1"/>
    </source>
</evidence>
<protein>
    <submittedName>
        <fullName evidence="5">Similar to exopolysaccharide inner membrane protein</fullName>
    </submittedName>
</protein>
<dbReference type="Proteomes" id="UP000002668">
    <property type="component" value="Genome"/>
</dbReference>
<dbReference type="InterPro" id="IPR008929">
    <property type="entry name" value="Chondroitin_lyas"/>
</dbReference>
<dbReference type="Gene3D" id="1.50.10.100">
    <property type="entry name" value="Chondroitin AC/alginate lyase"/>
    <property type="match status" value="1"/>
</dbReference>
<keyword evidence="1 3" id="KW-0732">Signal</keyword>
<gene>
    <name evidence="5" type="ORF">LEMA_P101110.1</name>
</gene>
<accession>E5A0C0</accession>
<evidence type="ECO:0000256" key="1">
    <source>
        <dbReference type="ARBA" id="ARBA00022729"/>
    </source>
</evidence>